<dbReference type="GO" id="GO:0005272">
    <property type="term" value="F:sodium channel activity"/>
    <property type="evidence" value="ECO:0007669"/>
    <property type="project" value="UniProtKB-KW"/>
</dbReference>
<keyword evidence="6" id="KW-1133">Transmembrane helix</keyword>
<keyword evidence="9" id="KW-0472">Membrane</keyword>
<evidence type="ECO:0000256" key="10">
    <source>
        <dbReference type="ARBA" id="ARBA00023201"/>
    </source>
</evidence>
<keyword evidence="11 12" id="KW-0407">Ion channel</keyword>
<evidence type="ECO:0000313" key="13">
    <source>
        <dbReference type="EMBL" id="CAH0722829.1"/>
    </source>
</evidence>
<keyword evidence="8 12" id="KW-0406">Ion transport</keyword>
<evidence type="ECO:0000256" key="7">
    <source>
        <dbReference type="ARBA" id="ARBA00023053"/>
    </source>
</evidence>
<proteinExistence type="inferred from homology"/>
<evidence type="ECO:0000256" key="8">
    <source>
        <dbReference type="ARBA" id="ARBA00023065"/>
    </source>
</evidence>
<evidence type="ECO:0000256" key="5">
    <source>
        <dbReference type="ARBA" id="ARBA00022692"/>
    </source>
</evidence>
<evidence type="ECO:0000256" key="9">
    <source>
        <dbReference type="ARBA" id="ARBA00023136"/>
    </source>
</evidence>
<evidence type="ECO:0000256" key="1">
    <source>
        <dbReference type="ARBA" id="ARBA00004141"/>
    </source>
</evidence>
<dbReference type="Pfam" id="PF00858">
    <property type="entry name" value="ASC"/>
    <property type="match status" value="1"/>
</dbReference>
<accession>A0A8J9Y8D2</accession>
<dbReference type="GO" id="GO:0016020">
    <property type="term" value="C:membrane"/>
    <property type="evidence" value="ECO:0007669"/>
    <property type="project" value="UniProtKB-SubCell"/>
</dbReference>
<dbReference type="EMBL" id="OV170223">
    <property type="protein sequence ID" value="CAH0722829.1"/>
    <property type="molecule type" value="Genomic_DNA"/>
</dbReference>
<dbReference type="OrthoDB" id="7488946at2759"/>
<feature type="non-terminal residue" evidence="13">
    <location>
        <position position="477"/>
    </location>
</feature>
<name>A0A8J9Y8D2_9NEOP</name>
<evidence type="ECO:0000256" key="2">
    <source>
        <dbReference type="ARBA" id="ARBA00007193"/>
    </source>
</evidence>
<keyword evidence="10 12" id="KW-0739">Sodium transport</keyword>
<keyword evidence="3 12" id="KW-0813">Transport</keyword>
<comment type="subcellular location">
    <subcellularLocation>
        <location evidence="1">Membrane</location>
        <topology evidence="1">Multi-pass membrane protein</topology>
    </subcellularLocation>
</comment>
<evidence type="ECO:0000313" key="14">
    <source>
        <dbReference type="Proteomes" id="UP000838878"/>
    </source>
</evidence>
<evidence type="ECO:0000256" key="6">
    <source>
        <dbReference type="ARBA" id="ARBA00022989"/>
    </source>
</evidence>
<gene>
    <name evidence="13" type="ORF">BINO364_LOCUS8717</name>
</gene>
<dbReference type="InterPro" id="IPR001873">
    <property type="entry name" value="ENaC"/>
</dbReference>
<evidence type="ECO:0000256" key="11">
    <source>
        <dbReference type="ARBA" id="ARBA00023303"/>
    </source>
</evidence>
<keyword evidence="4 12" id="KW-0894">Sodium channel</keyword>
<evidence type="ECO:0000256" key="12">
    <source>
        <dbReference type="RuleBase" id="RU000679"/>
    </source>
</evidence>
<comment type="similarity">
    <text evidence="2 12">Belongs to the amiloride-sensitive sodium channel (TC 1.A.6) family.</text>
</comment>
<dbReference type="Proteomes" id="UP000838878">
    <property type="component" value="Chromosome 3"/>
</dbReference>
<evidence type="ECO:0000256" key="4">
    <source>
        <dbReference type="ARBA" id="ARBA00022461"/>
    </source>
</evidence>
<dbReference type="AlphaFoldDB" id="A0A8J9Y8D2"/>
<keyword evidence="5 12" id="KW-0812">Transmembrane</keyword>
<organism evidence="13 14">
    <name type="scientific">Brenthis ino</name>
    <name type="common">lesser marbled fritillary</name>
    <dbReference type="NCBI Taxonomy" id="405034"/>
    <lineage>
        <taxon>Eukaryota</taxon>
        <taxon>Metazoa</taxon>
        <taxon>Ecdysozoa</taxon>
        <taxon>Arthropoda</taxon>
        <taxon>Hexapoda</taxon>
        <taxon>Insecta</taxon>
        <taxon>Pterygota</taxon>
        <taxon>Neoptera</taxon>
        <taxon>Endopterygota</taxon>
        <taxon>Lepidoptera</taxon>
        <taxon>Glossata</taxon>
        <taxon>Ditrysia</taxon>
        <taxon>Papilionoidea</taxon>
        <taxon>Nymphalidae</taxon>
        <taxon>Heliconiinae</taxon>
        <taxon>Argynnini</taxon>
        <taxon>Brenthis</taxon>
    </lineage>
</organism>
<keyword evidence="14" id="KW-1185">Reference proteome</keyword>
<keyword evidence="7" id="KW-0915">Sodium</keyword>
<reference evidence="13" key="1">
    <citation type="submission" date="2021-12" db="EMBL/GenBank/DDBJ databases">
        <authorList>
            <person name="Martin H S."/>
        </authorList>
    </citation>
    <scope>NUCLEOTIDE SEQUENCE</scope>
</reference>
<protein>
    <submittedName>
        <fullName evidence="13">Uncharacterized protein</fullName>
    </submittedName>
</protein>
<sequence length="477" mass="55853">MQVSRQRVGDQRRAIVRNKLLPQIEIDKIYEEVKCELQTTNTLEQKNILSLQIGQRMKWTEELNETIIRAYYKITELETNKTSYRKQLHHDFLSKFPHLSHISEQRIADQRRSIIKNKLMCSNKIEKIKREIATELQIRALEIESRNNVDINLSPEVQENVENQIQVQPNIIKRNEDIDKIFKACLEYYINIDPVKRNFIPRQRSSKRLAEIVDYINKIILPENLDSTISFKSFQTVLYCAAWTAAKANGAKIKNKPKDNMSKILKRQKPKWQLRLEKKVDDLRAKIGRLTQYIQAELLESLNFDFRRYVADLIYGRGSCSRSLCIPCGTKVPCDVPWRNIIENVTLHSPGEFSTNVLDKKLRFNVKTNVENYVDFHFSIIEVVNDPLLLDENIDVRKCRFNNEILRDPLHTYQVYSYSACRSAQSIKKLFEHCQCVHPVRDISSLKTKLGKDNRENSEDCLPSCVDSDLSTIYLSK</sequence>
<evidence type="ECO:0000256" key="3">
    <source>
        <dbReference type="ARBA" id="ARBA00022448"/>
    </source>
</evidence>